<name>A0ABR5HT19_STRLW</name>
<proteinExistence type="predicted"/>
<accession>A0ABR5HT19</accession>
<reference evidence="1 2" key="1">
    <citation type="submission" date="2015-06" db="EMBL/GenBank/DDBJ databases">
        <title>Draft genome sequence of Streptomyces leeuwenhoekii C58, which produces the novel lasso peptide, chaxapeptin.</title>
        <authorList>
            <person name="Yi Y."/>
            <person name="Hai D."/>
            <person name="Jaspars M."/>
            <person name="Sheng H."/>
            <person name="Rateb M.E."/>
            <person name="Bull A."/>
            <person name="Goodfellow M."/>
            <person name="Asenjo J.A."/>
            <person name="Ebel R."/>
        </authorList>
    </citation>
    <scope>NUCLEOTIDE SEQUENCE [LARGE SCALE GENOMIC DNA]</scope>
    <source>
        <strain evidence="1 2">C58</strain>
    </source>
</reference>
<protein>
    <submittedName>
        <fullName evidence="1">Uncharacterized protein</fullName>
    </submittedName>
</protein>
<gene>
    <name evidence="1" type="ORF">ACH49_24825</name>
</gene>
<dbReference type="EMBL" id="LFEH01000122">
    <property type="protein sequence ID" value="KMS71321.1"/>
    <property type="molecule type" value="Genomic_DNA"/>
</dbReference>
<dbReference type="Proteomes" id="UP000037274">
    <property type="component" value="Unassembled WGS sequence"/>
</dbReference>
<keyword evidence="2" id="KW-1185">Reference proteome</keyword>
<organism evidence="1 2">
    <name type="scientific">Streptomyces leeuwenhoekii</name>
    <dbReference type="NCBI Taxonomy" id="1437453"/>
    <lineage>
        <taxon>Bacteria</taxon>
        <taxon>Bacillati</taxon>
        <taxon>Actinomycetota</taxon>
        <taxon>Actinomycetes</taxon>
        <taxon>Kitasatosporales</taxon>
        <taxon>Streptomycetaceae</taxon>
        <taxon>Streptomyces</taxon>
    </lineage>
</organism>
<comment type="caution">
    <text evidence="1">The sequence shown here is derived from an EMBL/GenBank/DDBJ whole genome shotgun (WGS) entry which is preliminary data.</text>
</comment>
<evidence type="ECO:0000313" key="1">
    <source>
        <dbReference type="EMBL" id="KMS71321.1"/>
    </source>
</evidence>
<evidence type="ECO:0000313" key="2">
    <source>
        <dbReference type="Proteomes" id="UP000037274"/>
    </source>
</evidence>
<sequence>MRGRELPYVDALGKGADEAATYMQEEYAFEGVDRSGEPAVLVRASAPDSRDVFHGDERCGQITGAGRRLADASWMLLEDARAAGYRPCLSCGVPSP</sequence>